<name>A0A8J2FRA8_9BACT</name>
<dbReference type="Pfam" id="PF06155">
    <property type="entry name" value="GBBH-like_N"/>
    <property type="match status" value="1"/>
</dbReference>
<dbReference type="GO" id="GO:0046872">
    <property type="term" value="F:metal ion binding"/>
    <property type="evidence" value="ECO:0007669"/>
    <property type="project" value="UniProtKB-KW"/>
</dbReference>
<dbReference type="AlphaFoldDB" id="A0A8J2FRA8"/>
<evidence type="ECO:0000313" key="5">
    <source>
        <dbReference type="Proteomes" id="UP000663859"/>
    </source>
</evidence>
<evidence type="ECO:0000313" key="4">
    <source>
        <dbReference type="EMBL" id="CAF0689450.1"/>
    </source>
</evidence>
<keyword evidence="5" id="KW-1185">Reference proteome</keyword>
<dbReference type="Gene3D" id="3.30.2020.30">
    <property type="match status" value="1"/>
</dbReference>
<dbReference type="RefSeq" id="WP_174581693.1">
    <property type="nucleotide sequence ID" value="NZ_CAJNOB010000001.1"/>
</dbReference>
<protein>
    <submittedName>
        <fullName evidence="4">GBBH-like_N domain-containing protein</fullName>
    </submittedName>
</protein>
<evidence type="ECO:0000256" key="1">
    <source>
        <dbReference type="ARBA" id="ARBA00022723"/>
    </source>
</evidence>
<accession>A0A8J2FRA8</accession>
<gene>
    <name evidence="4" type="ORF">MPNT_10226</name>
</gene>
<reference evidence="4" key="1">
    <citation type="submission" date="2021-02" db="EMBL/GenBank/DDBJ databases">
        <authorList>
            <person name="Cremers G."/>
            <person name="Picone N."/>
        </authorList>
    </citation>
    <scope>NUCLEOTIDE SEQUENCE</scope>
    <source>
        <strain evidence="4">PQ17</strain>
    </source>
</reference>
<dbReference type="Proteomes" id="UP000663859">
    <property type="component" value="Unassembled WGS sequence"/>
</dbReference>
<keyword evidence="2" id="KW-0408">Iron</keyword>
<comment type="caution">
    <text evidence="4">The sequence shown here is derived from an EMBL/GenBank/DDBJ whole genome shotgun (WGS) entry which is preliminary data.</text>
</comment>
<feature type="domain" description="Gamma-butyrobetaine hydroxylase-like N-terminal" evidence="3">
    <location>
        <begin position="12"/>
        <end position="97"/>
    </location>
</feature>
<dbReference type="InterPro" id="IPR010376">
    <property type="entry name" value="GBBH-like_N"/>
</dbReference>
<evidence type="ECO:0000259" key="3">
    <source>
        <dbReference type="Pfam" id="PF06155"/>
    </source>
</evidence>
<dbReference type="EMBL" id="CAJNOB010000001">
    <property type="protein sequence ID" value="CAF0689450.1"/>
    <property type="molecule type" value="Genomic_DNA"/>
</dbReference>
<organism evidence="4 5">
    <name type="scientific">Candidatus Methylacidithermus pantelleriae</name>
    <dbReference type="NCBI Taxonomy" id="2744239"/>
    <lineage>
        <taxon>Bacteria</taxon>
        <taxon>Pseudomonadati</taxon>
        <taxon>Verrucomicrobiota</taxon>
        <taxon>Methylacidiphilae</taxon>
        <taxon>Methylacidiphilales</taxon>
        <taxon>Methylacidiphilaceae</taxon>
        <taxon>Candidatus Methylacidithermus</taxon>
    </lineage>
</organism>
<evidence type="ECO:0000256" key="2">
    <source>
        <dbReference type="ARBA" id="ARBA00023004"/>
    </source>
</evidence>
<keyword evidence="1" id="KW-0479">Metal-binding</keyword>
<dbReference type="PANTHER" id="PTHR35303">
    <property type="entry name" value="OS02G0197800 PROTEIN"/>
    <property type="match status" value="1"/>
</dbReference>
<sequence length="110" mass="12339">MAQPSYPRLIEQVGQELAIAWSDGTESFLPLERLRKACPCALCQGEPDVTGQRVTASMQKYSPRSFQLVGWRLVGSYALQLRWADGHDTGLYPFSYLKDLGREGGFREPS</sequence>
<proteinExistence type="predicted"/>
<dbReference type="InterPro" id="IPR038492">
    <property type="entry name" value="GBBH-like_N_sf"/>
</dbReference>